<feature type="compositionally biased region" description="Low complexity" evidence="4">
    <location>
        <begin position="450"/>
        <end position="468"/>
    </location>
</feature>
<dbReference type="AlphaFoldDB" id="A0A8J3ZZN3"/>
<dbReference type="GO" id="GO:0140662">
    <property type="term" value="F:ATP-dependent protein folding chaperone"/>
    <property type="evidence" value="ECO:0007669"/>
    <property type="project" value="InterPro"/>
</dbReference>
<evidence type="ECO:0000313" key="6">
    <source>
        <dbReference type="EMBL" id="GIJ71445.1"/>
    </source>
</evidence>
<evidence type="ECO:0000256" key="4">
    <source>
        <dbReference type="SAM" id="MobiDB-lite"/>
    </source>
</evidence>
<dbReference type="GO" id="GO:0005524">
    <property type="term" value="F:ATP binding"/>
    <property type="evidence" value="ECO:0007669"/>
    <property type="project" value="UniProtKB-KW"/>
</dbReference>
<feature type="region of interest" description="Disordered" evidence="4">
    <location>
        <begin position="436"/>
        <end position="468"/>
    </location>
</feature>
<keyword evidence="1" id="KW-0547">Nucleotide-binding</keyword>
<dbReference type="Proteomes" id="UP000635606">
    <property type="component" value="Unassembled WGS sequence"/>
</dbReference>
<evidence type="ECO:0000256" key="5">
    <source>
        <dbReference type="SAM" id="Phobius"/>
    </source>
</evidence>
<dbReference type="InterPro" id="IPR013126">
    <property type="entry name" value="Hsp_70_fam"/>
</dbReference>
<evidence type="ECO:0008006" key="8">
    <source>
        <dbReference type="Google" id="ProtNLM"/>
    </source>
</evidence>
<feature type="compositionally biased region" description="Low complexity" evidence="4">
    <location>
        <begin position="376"/>
        <end position="400"/>
    </location>
</feature>
<feature type="transmembrane region" description="Helical" evidence="5">
    <location>
        <begin position="406"/>
        <end position="427"/>
    </location>
</feature>
<gene>
    <name evidence="6" type="ORF">Voc01_063620</name>
</gene>
<dbReference type="PANTHER" id="PTHR42749:SF1">
    <property type="entry name" value="CELL SHAPE-DETERMINING PROTEIN MREB"/>
    <property type="match status" value="1"/>
</dbReference>
<evidence type="ECO:0000256" key="2">
    <source>
        <dbReference type="ARBA" id="ARBA00022840"/>
    </source>
</evidence>
<protein>
    <recommendedName>
        <fullName evidence="8">Hsp70 protein</fullName>
    </recommendedName>
</protein>
<dbReference type="PANTHER" id="PTHR42749">
    <property type="entry name" value="CELL SHAPE-DETERMINING PROTEIN MREB"/>
    <property type="match status" value="1"/>
</dbReference>
<evidence type="ECO:0000256" key="3">
    <source>
        <dbReference type="ARBA" id="ARBA00023186"/>
    </source>
</evidence>
<proteinExistence type="predicted"/>
<comment type="caution">
    <text evidence="6">The sequence shown here is derived from an EMBL/GenBank/DDBJ whole genome shotgun (WGS) entry which is preliminary data.</text>
</comment>
<sequence length="647" mass="66900">MTVPNPSPYRLAVDFGTSTTVAMVQRPDGPIRPLLFDGSPLLPSAVLLDPAGTLHTGRDAVHLARRWPECLEPNPKRRVDEGSVLLGERAVEVVDLVAAVLRRVAVEAAQVGGPPDEVVLTRPVGWGPVRCGLLTGAAARAGMAVDRLVPEPVGAARYFAGSGRVDLPVGGHVLTFDLGAGTSDVALLRRGDAGFDVVRSAGLDDLGGLDVDAALVAFLRSRYGQLWHDEVGRRALWDDVRGAKEMLSRTAATFVTVPATGEEVPLGRGQFDELARPALEPAVTLMRRLVEQAGVATGQIRGLFLVGGASRTPLVGTLLHDALGIAPTITDQPELVVAEGALQPEPDRAVPSGAALATGPLPPGPLPPGPLPPGPLSSGRGSGPPSVGAPPAAGGVPPAARGRSRAVPIALVLAGVVAAVVLSVAVLSNALRKVEGTGDGVSAGPTATGARSIPPISPPASILSSPGSASPRYSFDNVSALCPKIDLSPLKPIFEKEDEAPLSSRNPGVVPGTGRADCIRSVHHVPADGLSDSIVTLSFTLIVEPSAADATKEYDSERVNHEKNDAGPTDAPGVGERAFTYRASGDRPGPGSQAFLGLEVRDANLRWSAQIEARRIAEGPWSQAQRTRIESAFLASARQSFTNATTK</sequence>
<evidence type="ECO:0000313" key="7">
    <source>
        <dbReference type="Proteomes" id="UP000635606"/>
    </source>
</evidence>
<feature type="compositionally biased region" description="Basic and acidic residues" evidence="4">
    <location>
        <begin position="550"/>
        <end position="565"/>
    </location>
</feature>
<keyword evidence="3" id="KW-0143">Chaperone</keyword>
<keyword evidence="5" id="KW-0812">Transmembrane</keyword>
<reference evidence="6" key="1">
    <citation type="submission" date="2021-01" db="EMBL/GenBank/DDBJ databases">
        <title>Whole genome shotgun sequence of Virgisporangium ochraceum NBRC 16418.</title>
        <authorList>
            <person name="Komaki H."/>
            <person name="Tamura T."/>
        </authorList>
    </citation>
    <scope>NUCLEOTIDE SEQUENCE</scope>
    <source>
        <strain evidence="6">NBRC 16418</strain>
    </source>
</reference>
<dbReference type="Pfam" id="PF00012">
    <property type="entry name" value="HSP70"/>
    <property type="match status" value="1"/>
</dbReference>
<dbReference type="Gene3D" id="3.30.420.40">
    <property type="match status" value="2"/>
</dbReference>
<name>A0A8J3ZZN3_9ACTN</name>
<dbReference type="InterPro" id="IPR043129">
    <property type="entry name" value="ATPase_NBD"/>
</dbReference>
<feature type="region of interest" description="Disordered" evidence="4">
    <location>
        <begin position="346"/>
        <end position="400"/>
    </location>
</feature>
<dbReference type="SUPFAM" id="SSF53067">
    <property type="entry name" value="Actin-like ATPase domain"/>
    <property type="match status" value="2"/>
</dbReference>
<keyword evidence="5" id="KW-1133">Transmembrane helix</keyword>
<keyword evidence="7" id="KW-1185">Reference proteome</keyword>
<feature type="region of interest" description="Disordered" evidence="4">
    <location>
        <begin position="550"/>
        <end position="574"/>
    </location>
</feature>
<dbReference type="Gene3D" id="3.90.640.10">
    <property type="entry name" value="Actin, Chain A, domain 4"/>
    <property type="match status" value="1"/>
</dbReference>
<keyword evidence="2" id="KW-0067">ATP-binding</keyword>
<dbReference type="EMBL" id="BOPH01000088">
    <property type="protein sequence ID" value="GIJ71445.1"/>
    <property type="molecule type" value="Genomic_DNA"/>
</dbReference>
<keyword evidence="5" id="KW-0472">Membrane</keyword>
<feature type="compositionally biased region" description="Pro residues" evidence="4">
    <location>
        <begin position="360"/>
        <end position="375"/>
    </location>
</feature>
<accession>A0A8J3ZZN3</accession>
<evidence type="ECO:0000256" key="1">
    <source>
        <dbReference type="ARBA" id="ARBA00022741"/>
    </source>
</evidence>
<organism evidence="6 7">
    <name type="scientific">Virgisporangium ochraceum</name>
    <dbReference type="NCBI Taxonomy" id="65505"/>
    <lineage>
        <taxon>Bacteria</taxon>
        <taxon>Bacillati</taxon>
        <taxon>Actinomycetota</taxon>
        <taxon>Actinomycetes</taxon>
        <taxon>Micromonosporales</taxon>
        <taxon>Micromonosporaceae</taxon>
        <taxon>Virgisporangium</taxon>
    </lineage>
</organism>